<feature type="transmembrane region" description="Helical" evidence="1">
    <location>
        <begin position="63"/>
        <end position="84"/>
    </location>
</feature>
<name>A0A0W1RDH9_9EURY</name>
<keyword evidence="3" id="KW-1185">Reference proteome</keyword>
<evidence type="ECO:0000256" key="1">
    <source>
        <dbReference type="SAM" id="Phobius"/>
    </source>
</evidence>
<feature type="transmembrane region" description="Helical" evidence="1">
    <location>
        <begin position="178"/>
        <end position="198"/>
    </location>
</feature>
<proteinExistence type="predicted"/>
<sequence length="222" mass="24313">MHRRTSAFFVITFAFQVGFLTRDVATEGLVYTVGLCWLGLACLTAVFSGLGVDVDRGPVSLSWNGFAGLSYLFVGIAVGWLGTLNGVQESFGLFEFGWAVVGTFLGWCGLQMLRGHDRYRLLAPSETTRDRVESVGHSSRPLAVVRDELMRAIGTFGLLFLPTLFVASVSPALSVTNYFVYAPALVMALSLAALLSWFRIRTETGPHVSQLLDAIFSREMTR</sequence>
<keyword evidence="1" id="KW-1133">Transmembrane helix</keyword>
<dbReference type="EMBL" id="LOPU01000013">
    <property type="protein sequence ID" value="KTG11173.1"/>
    <property type="molecule type" value="Genomic_DNA"/>
</dbReference>
<keyword evidence="1" id="KW-0472">Membrane</keyword>
<reference evidence="2 3" key="1">
    <citation type="submission" date="2015-12" db="EMBL/GenBank/DDBJ databases">
        <title>Haloprofundus marisrubri gen. nov., sp. nov., an extremely halophilic archaeon isolated from the Discovery deep brine-seawater interface in the Red Sea.</title>
        <authorList>
            <person name="Zhang G."/>
            <person name="Stingl U."/>
            <person name="Rashid M."/>
        </authorList>
    </citation>
    <scope>NUCLEOTIDE SEQUENCE [LARGE SCALE GENOMIC DNA]</scope>
    <source>
        <strain evidence="2 3">SB9</strain>
    </source>
</reference>
<keyword evidence="1" id="KW-0812">Transmembrane</keyword>
<gene>
    <name evidence="2" type="ORF">AUR64_05550</name>
</gene>
<dbReference type="OrthoDB" id="387333at2157"/>
<organism evidence="2 3">
    <name type="scientific">Haloprofundus marisrubri</name>
    <dbReference type="NCBI Taxonomy" id="1514971"/>
    <lineage>
        <taxon>Archaea</taxon>
        <taxon>Methanobacteriati</taxon>
        <taxon>Methanobacteriota</taxon>
        <taxon>Stenosarchaea group</taxon>
        <taxon>Halobacteria</taxon>
        <taxon>Halobacteriales</taxon>
        <taxon>Haloferacaceae</taxon>
        <taxon>Haloprofundus</taxon>
    </lineage>
</organism>
<protein>
    <submittedName>
        <fullName evidence="2">Uncharacterized protein</fullName>
    </submittedName>
</protein>
<accession>A0A0W1RDH9</accession>
<dbReference type="AlphaFoldDB" id="A0A0W1RDH9"/>
<feature type="transmembrane region" description="Helical" evidence="1">
    <location>
        <begin position="149"/>
        <end position="172"/>
    </location>
</feature>
<dbReference type="Proteomes" id="UP000054387">
    <property type="component" value="Unassembled WGS sequence"/>
</dbReference>
<dbReference type="STRING" id="1514971.AUR64_05550"/>
<feature type="transmembrane region" description="Helical" evidence="1">
    <location>
        <begin position="96"/>
        <end position="113"/>
    </location>
</feature>
<evidence type="ECO:0000313" key="3">
    <source>
        <dbReference type="Proteomes" id="UP000054387"/>
    </source>
</evidence>
<dbReference type="Pfam" id="PF25957">
    <property type="entry name" value="DUF7994"/>
    <property type="match status" value="1"/>
</dbReference>
<comment type="caution">
    <text evidence="2">The sequence shown here is derived from an EMBL/GenBank/DDBJ whole genome shotgun (WGS) entry which is preliminary data.</text>
</comment>
<dbReference type="RefSeq" id="WP_058580458.1">
    <property type="nucleotide sequence ID" value="NZ_LOPU01000013.1"/>
</dbReference>
<evidence type="ECO:0000313" key="2">
    <source>
        <dbReference type="EMBL" id="KTG11173.1"/>
    </source>
</evidence>
<feature type="transmembrane region" description="Helical" evidence="1">
    <location>
        <begin position="30"/>
        <end position="51"/>
    </location>
</feature>
<dbReference type="InterPro" id="IPR058307">
    <property type="entry name" value="DUF7994"/>
</dbReference>